<dbReference type="Gene3D" id="3.40.50.150">
    <property type="entry name" value="Vaccinia Virus protein VP39"/>
    <property type="match status" value="1"/>
</dbReference>
<protein>
    <submittedName>
        <fullName evidence="7">Uncharacterized protein</fullName>
    </submittedName>
</protein>
<gene>
    <name evidence="7" type="ORF">CUC15_05725</name>
</gene>
<dbReference type="GO" id="GO:0003677">
    <property type="term" value="F:DNA binding"/>
    <property type="evidence" value="ECO:0007669"/>
    <property type="project" value="UniProtKB-KW"/>
</dbReference>
<dbReference type="EMBL" id="CP024848">
    <property type="protein sequence ID" value="AXI08446.1"/>
    <property type="molecule type" value="Genomic_DNA"/>
</dbReference>
<evidence type="ECO:0000256" key="2">
    <source>
        <dbReference type="ARBA" id="ARBA00022747"/>
    </source>
</evidence>
<dbReference type="InterPro" id="IPR051212">
    <property type="entry name" value="Type-I_RE_S_subunit"/>
</dbReference>
<dbReference type="InterPro" id="IPR029063">
    <property type="entry name" value="SAM-dependent_MTases_sf"/>
</dbReference>
<dbReference type="GO" id="GO:0009307">
    <property type="term" value="P:DNA restriction-modification system"/>
    <property type="evidence" value="ECO:0007669"/>
    <property type="project" value="UniProtKB-KW"/>
</dbReference>
<dbReference type="Pfam" id="PF02384">
    <property type="entry name" value="N6_Mtase"/>
    <property type="match status" value="1"/>
</dbReference>
<comment type="similarity">
    <text evidence="1">Belongs to the type-I restriction system S methylase family.</text>
</comment>
<dbReference type="AlphaFoldDB" id="A0A345PEL6"/>
<comment type="subunit">
    <text evidence="4">The methyltransferase is composed of M and S polypeptides.</text>
</comment>
<evidence type="ECO:0000259" key="6">
    <source>
        <dbReference type="Pfam" id="PF02384"/>
    </source>
</evidence>
<keyword evidence="3" id="KW-0238">DNA-binding</keyword>
<sequence>MKNSNVILDKLVENISSDNILYNINEYVPNKQYDVVLVKCLSSSNDNEEKLDRTKYVMGNHGIAYVLVPTAVLFSKNFKRNREYIVNEFQIKGVITLKTSVFDFSSIPLSLILLENNKSNEATWFTSASSIQEVINLVTSNDHTKHSHNIYHTNSVNKSNLMPEFYNGERQKIDNILNAYETKTLNDIAELFNGKSVPKDELGGIEGDFSYLRARNIVDGKIVATDYVKSEHAVKYAKQILLPGDILISKFFGEKRIAQVLEDDCPAIASPAFIVVRALEIPEDYLFKYINSRAGKNIFHKQLEMIERGTTITSINLRDIKGLKIPIFDNATMFEMINIDKLDNKELSNLVDYIDVHVIGSKAEQIVIDMFLSSGWNKNDILTEDNIFKLGNTNGYLPDIVLKNDNEVLATVEIKVSTRTVPRDLEKTLDKIRQYQKLPVFIFTNLNKFDLYLIRENRKVTFDTAPSKTQLLDVIESGGYKL</sequence>
<reference evidence="8" key="1">
    <citation type="submission" date="2017-11" db="EMBL/GenBank/DDBJ databases">
        <authorList>
            <person name="Zhu W."/>
        </authorList>
    </citation>
    <scope>NUCLEOTIDE SEQUENCE [LARGE SCALE GENOMIC DNA]</scope>
    <source>
        <strain evidence="8">160</strain>
    </source>
</reference>
<dbReference type="InterPro" id="IPR000055">
    <property type="entry name" value="Restrct_endonuc_typeI_TRD"/>
</dbReference>
<proteinExistence type="inferred from homology"/>
<feature type="domain" description="DNA methylase adenine-specific" evidence="6">
    <location>
        <begin position="55"/>
        <end position="136"/>
    </location>
</feature>
<dbReference type="Gene3D" id="3.90.220.20">
    <property type="entry name" value="DNA methylase specificity domains"/>
    <property type="match status" value="1"/>
</dbReference>
<keyword evidence="2" id="KW-0680">Restriction system</keyword>
<evidence type="ECO:0000313" key="8">
    <source>
        <dbReference type="Proteomes" id="UP000253908"/>
    </source>
</evidence>
<dbReference type="PANTHER" id="PTHR43140:SF1">
    <property type="entry name" value="TYPE I RESTRICTION ENZYME ECOKI SPECIFICITY SUBUNIT"/>
    <property type="match status" value="1"/>
</dbReference>
<feature type="domain" description="Type I restriction modification DNA specificity" evidence="5">
    <location>
        <begin position="180"/>
        <end position="327"/>
    </location>
</feature>
<evidence type="ECO:0000256" key="4">
    <source>
        <dbReference type="ARBA" id="ARBA00038652"/>
    </source>
</evidence>
<dbReference type="KEGG" id="ocn:CUC15_05725"/>
<dbReference type="PANTHER" id="PTHR43140">
    <property type="entry name" value="TYPE-1 RESTRICTION ENZYME ECOKI SPECIFICITY PROTEIN"/>
    <property type="match status" value="1"/>
</dbReference>
<accession>A0A345PEL6</accession>
<dbReference type="SUPFAM" id="SSF116734">
    <property type="entry name" value="DNA methylase specificity domain"/>
    <property type="match status" value="1"/>
</dbReference>
<dbReference type="RefSeq" id="WP_114915741.1">
    <property type="nucleotide sequence ID" value="NZ_CP024848.1"/>
</dbReference>
<evidence type="ECO:0000313" key="7">
    <source>
        <dbReference type="EMBL" id="AXI08446.1"/>
    </source>
</evidence>
<dbReference type="InterPro" id="IPR044946">
    <property type="entry name" value="Restrct_endonuc_typeI_TRD_sf"/>
</dbReference>
<dbReference type="InterPro" id="IPR003356">
    <property type="entry name" value="DNA_methylase_A-5"/>
</dbReference>
<dbReference type="SUPFAM" id="SSF53335">
    <property type="entry name" value="S-adenosyl-L-methionine-dependent methyltransferases"/>
    <property type="match status" value="1"/>
</dbReference>
<name>A0A345PEL6_9BACI</name>
<dbReference type="OrthoDB" id="9814572at2"/>
<dbReference type="Pfam" id="PF01420">
    <property type="entry name" value="Methylase_S"/>
    <property type="match status" value="1"/>
</dbReference>
<dbReference type="GO" id="GO:0008170">
    <property type="term" value="F:N-methyltransferase activity"/>
    <property type="evidence" value="ECO:0007669"/>
    <property type="project" value="InterPro"/>
</dbReference>
<keyword evidence="8" id="KW-1185">Reference proteome</keyword>
<evidence type="ECO:0000256" key="3">
    <source>
        <dbReference type="ARBA" id="ARBA00023125"/>
    </source>
</evidence>
<dbReference type="Proteomes" id="UP000253908">
    <property type="component" value="Chromosome"/>
</dbReference>
<organism evidence="7 8">
    <name type="scientific">Oceanobacillus zhaokaii</name>
    <dbReference type="NCBI Taxonomy" id="2052660"/>
    <lineage>
        <taxon>Bacteria</taxon>
        <taxon>Bacillati</taxon>
        <taxon>Bacillota</taxon>
        <taxon>Bacilli</taxon>
        <taxon>Bacillales</taxon>
        <taxon>Bacillaceae</taxon>
        <taxon>Oceanobacillus</taxon>
    </lineage>
</organism>
<evidence type="ECO:0000259" key="5">
    <source>
        <dbReference type="Pfam" id="PF01420"/>
    </source>
</evidence>
<evidence type="ECO:0000256" key="1">
    <source>
        <dbReference type="ARBA" id="ARBA00010923"/>
    </source>
</evidence>